<dbReference type="Proteomes" id="UP000233766">
    <property type="component" value="Unassembled WGS sequence"/>
</dbReference>
<feature type="signal peptide" evidence="2">
    <location>
        <begin position="1"/>
        <end position="31"/>
    </location>
</feature>
<comment type="caution">
    <text evidence="3">The sequence shown here is derived from an EMBL/GenBank/DDBJ whole genome shotgun (WGS) entry which is preliminary data.</text>
</comment>
<feature type="region of interest" description="Disordered" evidence="1">
    <location>
        <begin position="35"/>
        <end position="76"/>
    </location>
</feature>
<proteinExistence type="predicted"/>
<keyword evidence="2" id="KW-0732">Signal</keyword>
<sequence length="106" mass="10664">MRKMSARSTIAALSGALVITFGAAAMAPATAVPQVVPPSQAEPGDYPLNGQGTAPKSSPKTAPETDERAEKSEKLGGGVATEVIDLITGIIKCGLNIATDSVPCSL</sequence>
<dbReference type="AlphaFoldDB" id="A0A2N3VEI3"/>
<feature type="compositionally biased region" description="Polar residues" evidence="1">
    <location>
        <begin position="50"/>
        <end position="60"/>
    </location>
</feature>
<feature type="compositionally biased region" description="Basic and acidic residues" evidence="1">
    <location>
        <begin position="63"/>
        <end position="74"/>
    </location>
</feature>
<evidence type="ECO:0000313" key="4">
    <source>
        <dbReference type="Proteomes" id="UP000233766"/>
    </source>
</evidence>
<evidence type="ECO:0000256" key="2">
    <source>
        <dbReference type="SAM" id="SignalP"/>
    </source>
</evidence>
<name>A0A2N3VEI3_9NOCA</name>
<feature type="chain" id="PRO_5039692670" description="Secreted protein" evidence="2">
    <location>
        <begin position="32"/>
        <end position="106"/>
    </location>
</feature>
<dbReference type="EMBL" id="PJMW01000002">
    <property type="protein sequence ID" value="PKV80063.1"/>
    <property type="molecule type" value="Genomic_DNA"/>
</dbReference>
<accession>A0A2N3VEI3</accession>
<evidence type="ECO:0000256" key="1">
    <source>
        <dbReference type="SAM" id="MobiDB-lite"/>
    </source>
</evidence>
<gene>
    <name evidence="3" type="ORF">ATK86_4479</name>
</gene>
<organism evidence="3 4">
    <name type="scientific">Nocardia fluminea</name>
    <dbReference type="NCBI Taxonomy" id="134984"/>
    <lineage>
        <taxon>Bacteria</taxon>
        <taxon>Bacillati</taxon>
        <taxon>Actinomycetota</taxon>
        <taxon>Actinomycetes</taxon>
        <taxon>Mycobacteriales</taxon>
        <taxon>Nocardiaceae</taxon>
        <taxon>Nocardia</taxon>
    </lineage>
</organism>
<reference evidence="3 4" key="1">
    <citation type="submission" date="2017-12" db="EMBL/GenBank/DDBJ databases">
        <title>Sequencing the genomes of 1000 Actinobacteria strains.</title>
        <authorList>
            <person name="Klenk H.-P."/>
        </authorList>
    </citation>
    <scope>NUCLEOTIDE SEQUENCE [LARGE SCALE GENOMIC DNA]</scope>
    <source>
        <strain evidence="3 4">DSM 44489</strain>
    </source>
</reference>
<protein>
    <recommendedName>
        <fullName evidence="5">Secreted protein</fullName>
    </recommendedName>
</protein>
<evidence type="ECO:0000313" key="3">
    <source>
        <dbReference type="EMBL" id="PKV80063.1"/>
    </source>
</evidence>
<evidence type="ECO:0008006" key="5">
    <source>
        <dbReference type="Google" id="ProtNLM"/>
    </source>
</evidence>
<keyword evidence="4" id="KW-1185">Reference proteome</keyword>